<dbReference type="RefSeq" id="XP_057420808.1">
    <property type="nucleotide sequence ID" value="XM_057564825.1"/>
</dbReference>
<dbReference type="GO" id="GO:0005886">
    <property type="term" value="C:plasma membrane"/>
    <property type="evidence" value="ECO:0007669"/>
    <property type="project" value="UniProtKB-SubCell"/>
</dbReference>
<feature type="transmembrane region" description="Helical" evidence="10">
    <location>
        <begin position="312"/>
        <end position="332"/>
    </location>
</feature>
<keyword evidence="5 10" id="KW-0812">Transmembrane</keyword>
<feature type="transmembrane region" description="Helical" evidence="10">
    <location>
        <begin position="490"/>
        <end position="509"/>
    </location>
</feature>
<evidence type="ECO:0000256" key="6">
    <source>
        <dbReference type="ARBA" id="ARBA00022958"/>
    </source>
</evidence>
<feature type="domain" description="K+ potassium transporter C-terminal" evidence="12">
    <location>
        <begin position="541"/>
        <end position="716"/>
    </location>
</feature>
<dbReference type="InterPro" id="IPR003855">
    <property type="entry name" value="K+_transporter"/>
</dbReference>
<feature type="domain" description="K+ potassium transporter integral membrane" evidence="11">
    <location>
        <begin position="45"/>
        <end position="528"/>
    </location>
</feature>
<feature type="transmembrane region" description="Helical" evidence="10">
    <location>
        <begin position="77"/>
        <end position="97"/>
    </location>
</feature>
<keyword evidence="7 10" id="KW-1133">Transmembrane helix</keyword>
<feature type="transmembrane region" description="Helical" evidence="10">
    <location>
        <begin position="409"/>
        <end position="427"/>
    </location>
</feature>
<evidence type="ECO:0000256" key="3">
    <source>
        <dbReference type="ARBA" id="ARBA00022448"/>
    </source>
</evidence>
<reference evidence="13" key="2">
    <citation type="journal article" date="2004" name="Mol. Plant Microbe Interact.">
        <title>Lotus japonicus LjKUP is induced late during nodule development and encodes a potassium transporter of the plasma membrane.</title>
        <authorList>
            <person name="Desbrosses G."/>
            <person name="Kopka C."/>
            <person name="Ott T."/>
            <person name="Udvardi M.K."/>
        </authorList>
    </citation>
    <scope>NUCLEOTIDE SEQUENCE</scope>
</reference>
<dbReference type="PANTHER" id="PTHR30540">
    <property type="entry name" value="OSMOTIC STRESS POTASSIUM TRANSPORTER"/>
    <property type="match status" value="1"/>
</dbReference>
<comment type="subcellular location">
    <subcellularLocation>
        <location evidence="1">Cell membrane</location>
        <topology evidence="1">Multi-pass membrane protein</topology>
    </subcellularLocation>
    <subcellularLocation>
        <location evidence="10">Membrane</location>
        <topology evidence="10">Multi-pass membrane protein</topology>
    </subcellularLocation>
</comment>
<dbReference type="GO" id="GO:0015079">
    <property type="term" value="F:potassium ion transmembrane transporter activity"/>
    <property type="evidence" value="ECO:0007669"/>
    <property type="project" value="UniProtKB-UniRule"/>
</dbReference>
<name>Q5J884_LOTJA</name>
<evidence type="ECO:0000256" key="4">
    <source>
        <dbReference type="ARBA" id="ARBA00022538"/>
    </source>
</evidence>
<dbReference type="GeneID" id="130714856"/>
<evidence type="ECO:0000313" key="13">
    <source>
        <dbReference type="EMBL" id="AAR13240.1"/>
    </source>
</evidence>
<comment type="function">
    <text evidence="10">Potassium transporter.</text>
</comment>
<sequence length="718" mass="80356">MNNNAHRSPPNDVVVNLNVDSATPNNVTGNNKKMIKEKRDTLILAYRTLGVVFGGLVTSPLYVYPSMPLHSPTEEDYLGIYSIIFWTLTLIGVVKYANIAIKADDHGEGGTFAVYSLLCRHFNIGILPSKQQQQQQQLGLNSMTRGTETHTWLAKLFERSVVARRVLLFVAMLGTCMLIGDGILTPAISVLSAMDGVRAPFPKVSKSLVEALSAVVLIFLFLLQKYGTSRVSFLFSPIMGAWTLSTPLVGIYSIIHHYPSIFKALSPHYIFRFFLRNGKSGWLLLGGIVLCITGSEAMFADLGHFNPRSIQIAFLFTIYPSLVLTYAGQTAYLIKHPNDHDDGFYKFIPKPVYWPIFTIATLAAVVASQSLISATFSVIKQSVVLDYFPRVKIIHTSHNKEGEVYSPEVNYILMVLCVAVILIFGDGKDIGNAFGVVVSLVMLITTILLTLVMIMIWRTPAILVSLYFVVFFVMEGVYVSAVFTKIAEGGWIPFAISFILAFIMFGWFYGRQRKIDYEVTHKVTFERLQELLSDCSVQRVPGLCFFYTNIQDGLTPILGHYIKNMKSLHKVTIFTTLRYLLVPKVAPHERIVIKKTNLKGVYCCVIQYGYADTPTIARDDFVDQVINSLTTHIQNCSDNGSFDSHEIEEQVSSLEEARCSGVVHVRGKTRFYVGLNCGWFDKIMLGFYEIMHSNCRSGLPALGVSLQHRIEVGMLYEA</sequence>
<keyword evidence="6 10" id="KW-0630">Potassium</keyword>
<feature type="transmembrane region" description="Helical" evidence="10">
    <location>
        <begin position="42"/>
        <end position="65"/>
    </location>
</feature>
<comment type="similarity">
    <text evidence="2 10">Belongs to the HAK/KUP transporter (TC 2.A.72.3) family.</text>
</comment>
<evidence type="ECO:0000256" key="5">
    <source>
        <dbReference type="ARBA" id="ARBA00022692"/>
    </source>
</evidence>
<accession>Q5J884</accession>
<keyword evidence="9 10" id="KW-0472">Membrane</keyword>
<dbReference type="AlphaFoldDB" id="Q5J884"/>
<dbReference type="InterPro" id="IPR053952">
    <property type="entry name" value="K_trans_C"/>
</dbReference>
<feature type="transmembrane region" description="Helical" evidence="10">
    <location>
        <begin position="281"/>
        <end position="300"/>
    </location>
</feature>
<keyword evidence="3" id="KW-0813">Transport</keyword>
<evidence type="ECO:0000256" key="10">
    <source>
        <dbReference type="RuleBase" id="RU321113"/>
    </source>
</evidence>
<organism evidence="13">
    <name type="scientific">Lotus japonicus</name>
    <name type="common">Lotus corniculatus var. japonicus</name>
    <dbReference type="NCBI Taxonomy" id="34305"/>
    <lineage>
        <taxon>Eukaryota</taxon>
        <taxon>Viridiplantae</taxon>
        <taxon>Streptophyta</taxon>
        <taxon>Embryophyta</taxon>
        <taxon>Tracheophyta</taxon>
        <taxon>Spermatophyta</taxon>
        <taxon>Magnoliopsida</taxon>
        <taxon>eudicotyledons</taxon>
        <taxon>Gunneridae</taxon>
        <taxon>Pentapetalae</taxon>
        <taxon>rosids</taxon>
        <taxon>fabids</taxon>
        <taxon>Fabales</taxon>
        <taxon>Fabaceae</taxon>
        <taxon>Papilionoideae</taxon>
        <taxon>50 kb inversion clade</taxon>
        <taxon>NPAAA clade</taxon>
        <taxon>Hologalegina</taxon>
        <taxon>robinioid clade</taxon>
        <taxon>Loteae</taxon>
        <taxon>Lotus</taxon>
    </lineage>
</organism>
<dbReference type="InterPro" id="IPR053951">
    <property type="entry name" value="K_trans_N"/>
</dbReference>
<dbReference type="PANTHER" id="PTHR30540:SF13">
    <property type="entry name" value="POTASSIUM TRANSPORTER 17-RELATED"/>
    <property type="match status" value="1"/>
</dbReference>
<feature type="transmembrane region" description="Helical" evidence="10">
    <location>
        <begin position="352"/>
        <end position="372"/>
    </location>
</feature>
<evidence type="ECO:0000259" key="11">
    <source>
        <dbReference type="Pfam" id="PF02705"/>
    </source>
</evidence>
<dbReference type="OMA" id="MLLLWKW"/>
<feature type="transmembrane region" description="Helical" evidence="10">
    <location>
        <begin position="208"/>
        <end position="226"/>
    </location>
</feature>
<keyword evidence="8 10" id="KW-0406">Ion transport</keyword>
<evidence type="ECO:0000256" key="8">
    <source>
        <dbReference type="ARBA" id="ARBA00023065"/>
    </source>
</evidence>
<dbReference type="Pfam" id="PF22776">
    <property type="entry name" value="K_trans_C"/>
    <property type="match status" value="1"/>
</dbReference>
<feature type="transmembrane region" description="Helical" evidence="10">
    <location>
        <begin position="464"/>
        <end position="484"/>
    </location>
</feature>
<evidence type="ECO:0000256" key="7">
    <source>
        <dbReference type="ARBA" id="ARBA00022989"/>
    </source>
</evidence>
<evidence type="ECO:0000256" key="1">
    <source>
        <dbReference type="ARBA" id="ARBA00004651"/>
    </source>
</evidence>
<dbReference type="NCBIfam" id="TIGR00794">
    <property type="entry name" value="kup"/>
    <property type="match status" value="1"/>
</dbReference>
<evidence type="ECO:0000259" key="12">
    <source>
        <dbReference type="Pfam" id="PF22776"/>
    </source>
</evidence>
<dbReference type="EMBL" id="AY359855">
    <property type="protein sequence ID" value="AAR13240.1"/>
    <property type="molecule type" value="mRNA"/>
</dbReference>
<keyword evidence="4 10" id="KW-0633">Potassium transport</keyword>
<feature type="transmembrane region" description="Helical" evidence="10">
    <location>
        <begin position="233"/>
        <end position="255"/>
    </location>
</feature>
<dbReference type="KEGG" id="lja:130714856"/>
<proteinExistence type="evidence at transcript level"/>
<dbReference type="Pfam" id="PF02705">
    <property type="entry name" value="K_trans"/>
    <property type="match status" value="1"/>
</dbReference>
<feature type="transmembrane region" description="Helical" evidence="10">
    <location>
        <begin position="166"/>
        <end position="188"/>
    </location>
</feature>
<dbReference type="OrthoDB" id="504708at2759"/>
<protein>
    <recommendedName>
        <fullName evidence="10">Potassium transporter</fullName>
    </recommendedName>
</protein>
<evidence type="ECO:0000256" key="9">
    <source>
        <dbReference type="ARBA" id="ARBA00023136"/>
    </source>
</evidence>
<evidence type="ECO:0000256" key="2">
    <source>
        <dbReference type="ARBA" id="ARBA00008440"/>
    </source>
</evidence>
<reference evidence="13" key="1">
    <citation type="submission" date="2003-08" db="EMBL/GenBank/DDBJ databases">
        <authorList>
            <person name="Desbrosses G.J."/>
            <person name="Kopka C."/>
            <person name="Udvardi M.K."/>
        </authorList>
    </citation>
    <scope>NUCLEOTIDE SEQUENCE</scope>
</reference>
<feature type="transmembrane region" description="Helical" evidence="10">
    <location>
        <begin position="433"/>
        <end position="457"/>
    </location>
</feature>